<feature type="domain" description="Major facilitator superfamily (MFS) profile" evidence="9">
    <location>
        <begin position="21"/>
        <end position="499"/>
    </location>
</feature>
<feature type="transmembrane region" description="Helical" evidence="8">
    <location>
        <begin position="473"/>
        <end position="494"/>
    </location>
</feature>
<evidence type="ECO:0000256" key="8">
    <source>
        <dbReference type="SAM" id="Phobius"/>
    </source>
</evidence>
<feature type="transmembrane region" description="Helical" evidence="8">
    <location>
        <begin position="146"/>
        <end position="168"/>
    </location>
</feature>
<dbReference type="Gene3D" id="1.20.1250.20">
    <property type="entry name" value="MFS general substrate transporter like domains"/>
    <property type="match status" value="1"/>
</dbReference>
<feature type="transmembrane region" description="Helical" evidence="8">
    <location>
        <begin position="55"/>
        <end position="75"/>
    </location>
</feature>
<feature type="transmembrane region" description="Helical" evidence="8">
    <location>
        <begin position="264"/>
        <end position="282"/>
    </location>
</feature>
<feature type="transmembrane region" description="Helical" evidence="8">
    <location>
        <begin position="87"/>
        <end position="110"/>
    </location>
</feature>
<feature type="transmembrane region" description="Helical" evidence="8">
    <location>
        <begin position="303"/>
        <end position="322"/>
    </location>
</feature>
<gene>
    <name evidence="10" type="ORF">ACFP0N_19990</name>
</gene>
<dbReference type="RefSeq" id="WP_313761572.1">
    <property type="nucleotide sequence ID" value="NZ_BAAAVH010000077.1"/>
</dbReference>
<dbReference type="Proteomes" id="UP001596067">
    <property type="component" value="Unassembled WGS sequence"/>
</dbReference>
<feature type="transmembrane region" description="Helical" evidence="8">
    <location>
        <begin position="21"/>
        <end position="43"/>
    </location>
</feature>
<dbReference type="PROSITE" id="PS00216">
    <property type="entry name" value="SUGAR_TRANSPORT_1"/>
    <property type="match status" value="1"/>
</dbReference>
<keyword evidence="5 8" id="KW-1133">Transmembrane helix</keyword>
<dbReference type="PANTHER" id="PTHR42718">
    <property type="entry name" value="MAJOR FACILITATOR SUPERFAMILY MULTIDRUG TRANSPORTER MFSC"/>
    <property type="match status" value="1"/>
</dbReference>
<dbReference type="InterPro" id="IPR011701">
    <property type="entry name" value="MFS"/>
</dbReference>
<evidence type="ECO:0000256" key="6">
    <source>
        <dbReference type="ARBA" id="ARBA00023136"/>
    </source>
</evidence>
<dbReference type="InterPro" id="IPR020846">
    <property type="entry name" value="MFS_dom"/>
</dbReference>
<evidence type="ECO:0000313" key="10">
    <source>
        <dbReference type="EMBL" id="MFC5887252.1"/>
    </source>
</evidence>
<comment type="subcellular location">
    <subcellularLocation>
        <location evidence="1">Cell membrane</location>
        <topology evidence="1">Multi-pass membrane protein</topology>
    </subcellularLocation>
</comment>
<keyword evidence="11" id="KW-1185">Reference proteome</keyword>
<evidence type="ECO:0000256" key="1">
    <source>
        <dbReference type="ARBA" id="ARBA00004651"/>
    </source>
</evidence>
<organism evidence="10 11">
    <name type="scientific">Kitasatospora aburaviensis</name>
    <dbReference type="NCBI Taxonomy" id="67265"/>
    <lineage>
        <taxon>Bacteria</taxon>
        <taxon>Bacillati</taxon>
        <taxon>Actinomycetota</taxon>
        <taxon>Actinomycetes</taxon>
        <taxon>Kitasatosporales</taxon>
        <taxon>Streptomycetaceae</taxon>
        <taxon>Kitasatospora</taxon>
    </lineage>
</organism>
<feature type="transmembrane region" description="Helical" evidence="8">
    <location>
        <begin position="395"/>
        <end position="418"/>
    </location>
</feature>
<comment type="caution">
    <text evidence="10">The sequence shown here is derived from an EMBL/GenBank/DDBJ whole genome shotgun (WGS) entry which is preliminary data.</text>
</comment>
<keyword evidence="6 8" id="KW-0472">Membrane</keyword>
<dbReference type="EMBL" id="JBHSOD010000024">
    <property type="protein sequence ID" value="MFC5887252.1"/>
    <property type="molecule type" value="Genomic_DNA"/>
</dbReference>
<feature type="transmembrane region" description="Helical" evidence="8">
    <location>
        <begin position="233"/>
        <end position="252"/>
    </location>
</feature>
<protein>
    <submittedName>
        <fullName evidence="10">MFS transporter</fullName>
    </submittedName>
</protein>
<dbReference type="SUPFAM" id="SSF103473">
    <property type="entry name" value="MFS general substrate transporter"/>
    <property type="match status" value="1"/>
</dbReference>
<name>A0ABW1EYP0_9ACTN</name>
<proteinExistence type="predicted"/>
<dbReference type="CDD" id="cd17321">
    <property type="entry name" value="MFS_MMR_MDR_like"/>
    <property type="match status" value="1"/>
</dbReference>
<dbReference type="InterPro" id="IPR005829">
    <property type="entry name" value="Sugar_transporter_CS"/>
</dbReference>
<sequence length="516" mass="51057">MNVARTQTEPAAGRAHRPGAALAALAAAQFTVMLATSIVNVALPQIRTGVGLSDGSTTWVVNAYGLAFGALLLAGGRAADLLGRRRVLVAGLTLFAAASLVAGLAATAGVLITARAVQGLAAAAIAPAALALAMEQFPTGPGRGMALGVWGAVSGAGGAAGVLLGGVLTQAWGWPWIFHSVALGSALVLAAVAALVPPEAGRAAGRTAAGRTAAGRVAGPKGEQATGRANGRFDLLGTAAVTLALTCLVWGLTTARGAGWSDGGVLGALGAAAVLLTAFALIERRRPDALIPPRLLTTGRVATGNLLMALLGSVWIALFFFLPLYQQQVLGSGPLATGAGQLPLAAANMLGAAVAPRVSRRLGPATTVVAALLTEAAGLLWLSRISADGSYLADILGPSILIGLGLSVAFVQLTALAVDGVPPQDAGLAGGLVNTTRQVGGAIGLAALTTLAGSVTSHAAVHRPHLEALTAGYRTAFAVSAAVLTATALLAFLLTRCTGRKSATATARPAPDPQTA</sequence>
<keyword evidence="7" id="KW-0046">Antibiotic resistance</keyword>
<evidence type="ECO:0000256" key="5">
    <source>
        <dbReference type="ARBA" id="ARBA00022989"/>
    </source>
</evidence>
<reference evidence="11" key="1">
    <citation type="journal article" date="2019" name="Int. J. Syst. Evol. Microbiol.">
        <title>The Global Catalogue of Microorganisms (GCM) 10K type strain sequencing project: providing services to taxonomists for standard genome sequencing and annotation.</title>
        <authorList>
            <consortium name="The Broad Institute Genomics Platform"/>
            <consortium name="The Broad Institute Genome Sequencing Center for Infectious Disease"/>
            <person name="Wu L."/>
            <person name="Ma J."/>
        </authorList>
    </citation>
    <scope>NUCLEOTIDE SEQUENCE [LARGE SCALE GENOMIC DNA]</scope>
    <source>
        <strain evidence="11">CGMCC 4.1469</strain>
    </source>
</reference>
<dbReference type="PROSITE" id="PS50850">
    <property type="entry name" value="MFS"/>
    <property type="match status" value="1"/>
</dbReference>
<feature type="transmembrane region" description="Helical" evidence="8">
    <location>
        <begin position="362"/>
        <end position="383"/>
    </location>
</feature>
<dbReference type="InterPro" id="IPR036259">
    <property type="entry name" value="MFS_trans_sf"/>
</dbReference>
<feature type="transmembrane region" description="Helical" evidence="8">
    <location>
        <begin position="439"/>
        <end position="461"/>
    </location>
</feature>
<dbReference type="Pfam" id="PF07690">
    <property type="entry name" value="MFS_1"/>
    <property type="match status" value="1"/>
</dbReference>
<keyword evidence="2" id="KW-0813">Transport</keyword>
<evidence type="ECO:0000256" key="7">
    <source>
        <dbReference type="ARBA" id="ARBA00023251"/>
    </source>
</evidence>
<feature type="transmembrane region" description="Helical" evidence="8">
    <location>
        <begin position="174"/>
        <end position="196"/>
    </location>
</feature>
<evidence type="ECO:0000256" key="2">
    <source>
        <dbReference type="ARBA" id="ARBA00022448"/>
    </source>
</evidence>
<keyword evidence="3" id="KW-1003">Cell membrane</keyword>
<dbReference type="Gene3D" id="1.20.1720.10">
    <property type="entry name" value="Multidrug resistance protein D"/>
    <property type="match status" value="1"/>
</dbReference>
<keyword evidence="4 8" id="KW-0812">Transmembrane</keyword>
<feature type="transmembrane region" description="Helical" evidence="8">
    <location>
        <begin position="334"/>
        <end position="355"/>
    </location>
</feature>
<accession>A0ABW1EYP0</accession>
<evidence type="ECO:0000259" key="9">
    <source>
        <dbReference type="PROSITE" id="PS50850"/>
    </source>
</evidence>
<feature type="transmembrane region" description="Helical" evidence="8">
    <location>
        <begin position="116"/>
        <end position="134"/>
    </location>
</feature>
<evidence type="ECO:0000256" key="3">
    <source>
        <dbReference type="ARBA" id="ARBA00022475"/>
    </source>
</evidence>
<dbReference type="PANTHER" id="PTHR42718:SF46">
    <property type="entry name" value="BLR6921 PROTEIN"/>
    <property type="match status" value="1"/>
</dbReference>
<evidence type="ECO:0000313" key="11">
    <source>
        <dbReference type="Proteomes" id="UP001596067"/>
    </source>
</evidence>
<evidence type="ECO:0000256" key="4">
    <source>
        <dbReference type="ARBA" id="ARBA00022692"/>
    </source>
</evidence>